<evidence type="ECO:0000259" key="1">
    <source>
        <dbReference type="Pfam" id="PF24476"/>
    </source>
</evidence>
<proteinExistence type="predicted"/>
<sequence length="577" mass="64194">MSGVEVVGILLGAIPLVVSAIKSYKTTKQRRKWFTKKDLYIDRLIQSLNEQIYFIKADVQIALRSTDLGQGKITAFLTDPDLDLLRNQEVADAIRDHLGEGFQLYLDALTRCQDTICNIVKNLNGLVSGAKSIESADLAAIVRETPKKNGDFEFPKKIKFSLQKEDIEAEIAGLEASAKILGRINKQSTQRDTIAVQSSSRKITKLASTVALVRNSAHRLYTALSRGYNHTCHDQHEVQLFMQVRSDLLDGRKSKTLKKAPVAFEVAFCFTEGMAWDQGTGSYKTKIQVTESYDDIDEADICADSCMHKSPPVVTFNLPDPADTTTSSVNIHNLCSLVQSTHANGESVEICLSGSGNLCSTKSLARNSAVPQTRETICPVTLASLLTADPNPSPLPLNHRIALSCNIASTVLQLHSTPWMTLPLASSSIFFVPDGCTKDHKTATQRNKYIPFIKAKFQSQPRARTVSHYDPRESMLELGILLLELWYSYSIEAFAAEHGFGLAQSFESRYAVARKWALHSEEEGDLMPFYLEAATRCIEFTFTTLSARPVWEDLTFQKSVCQDLLRPLLDHCPAKYR</sequence>
<dbReference type="AlphaFoldDB" id="A0A7R7XPS4"/>
<reference evidence="2" key="2">
    <citation type="submission" date="2021-02" db="EMBL/GenBank/DDBJ databases">
        <title>Aspergillus puulaauensis MK2 genome sequence.</title>
        <authorList>
            <person name="Futagami T."/>
            <person name="Mori K."/>
            <person name="Kadooka C."/>
            <person name="Tanaka T."/>
        </authorList>
    </citation>
    <scope>NUCLEOTIDE SEQUENCE</scope>
    <source>
        <strain evidence="2">MK2</strain>
    </source>
</reference>
<dbReference type="GeneID" id="64975497"/>
<name>A0A7R7XPS4_9EURO</name>
<dbReference type="KEGG" id="apuu:APUU_50203S"/>
<evidence type="ECO:0000313" key="3">
    <source>
        <dbReference type="Proteomes" id="UP000654913"/>
    </source>
</evidence>
<gene>
    <name evidence="2" type="ORF">APUU_50203S</name>
</gene>
<dbReference type="OrthoDB" id="3565018at2759"/>
<reference evidence="2" key="1">
    <citation type="submission" date="2021-01" db="EMBL/GenBank/DDBJ databases">
        <authorList>
            <consortium name="Aspergillus puulaauensis MK2 genome sequencing consortium"/>
            <person name="Kazuki M."/>
            <person name="Futagami T."/>
        </authorList>
    </citation>
    <scope>NUCLEOTIDE SEQUENCE</scope>
    <source>
        <strain evidence="2">MK2</strain>
    </source>
</reference>
<dbReference type="Pfam" id="PF24476">
    <property type="entry name" value="DUF7580"/>
    <property type="match status" value="1"/>
</dbReference>
<evidence type="ECO:0000313" key="2">
    <source>
        <dbReference type="EMBL" id="BCS25492.1"/>
    </source>
</evidence>
<dbReference type="PANTHER" id="PTHR35186:SF4">
    <property type="entry name" value="PRION-INHIBITION AND PROPAGATION HELO DOMAIN-CONTAINING PROTEIN"/>
    <property type="match status" value="1"/>
</dbReference>
<dbReference type="Proteomes" id="UP000654913">
    <property type="component" value="Chromosome 5"/>
</dbReference>
<dbReference type="EMBL" id="AP024447">
    <property type="protein sequence ID" value="BCS25492.1"/>
    <property type="molecule type" value="Genomic_DNA"/>
</dbReference>
<dbReference type="RefSeq" id="XP_041557686.1">
    <property type="nucleotide sequence ID" value="XM_041705175.1"/>
</dbReference>
<organism evidence="2 3">
    <name type="scientific">Aspergillus puulaauensis</name>
    <dbReference type="NCBI Taxonomy" id="1220207"/>
    <lineage>
        <taxon>Eukaryota</taxon>
        <taxon>Fungi</taxon>
        <taxon>Dikarya</taxon>
        <taxon>Ascomycota</taxon>
        <taxon>Pezizomycotina</taxon>
        <taxon>Eurotiomycetes</taxon>
        <taxon>Eurotiomycetidae</taxon>
        <taxon>Eurotiales</taxon>
        <taxon>Aspergillaceae</taxon>
        <taxon>Aspergillus</taxon>
    </lineage>
</organism>
<keyword evidence="3" id="KW-1185">Reference proteome</keyword>
<protein>
    <recommendedName>
        <fullName evidence="1">DUF7580 domain-containing protein</fullName>
    </recommendedName>
</protein>
<dbReference type="PANTHER" id="PTHR35186">
    <property type="entry name" value="ANK_REP_REGION DOMAIN-CONTAINING PROTEIN"/>
    <property type="match status" value="1"/>
</dbReference>
<feature type="domain" description="DUF7580" evidence="1">
    <location>
        <begin position="212"/>
        <end position="572"/>
    </location>
</feature>
<dbReference type="InterPro" id="IPR056002">
    <property type="entry name" value="DUF7580"/>
</dbReference>
<accession>A0A7R7XPS4</accession>